<evidence type="ECO:0000313" key="4">
    <source>
        <dbReference type="EMBL" id="AJH02151.1"/>
    </source>
</evidence>
<dbReference type="RefSeq" id="WP_041900638.1">
    <property type="nucleotide sequence ID" value="NZ_CP010086.2"/>
</dbReference>
<dbReference type="EMBL" id="CP010086">
    <property type="protein sequence ID" value="AJH02151.1"/>
    <property type="molecule type" value="Genomic_DNA"/>
</dbReference>
<evidence type="ECO:0000259" key="3">
    <source>
        <dbReference type="PROSITE" id="PS50111"/>
    </source>
</evidence>
<reference evidence="4" key="2">
    <citation type="submission" date="2016-02" db="EMBL/GenBank/DDBJ databases">
        <title>Genome sequence of Clostridium beijerinckii strain 59B.</title>
        <authorList>
            <person name="Little G.T."/>
            <person name="Minton N.P."/>
        </authorList>
    </citation>
    <scope>NUCLEOTIDE SEQUENCE</scope>
    <source>
        <strain evidence="4">NCIMB 14988</strain>
    </source>
</reference>
<evidence type="ECO:0000256" key="2">
    <source>
        <dbReference type="PROSITE-ProRule" id="PRU00284"/>
    </source>
</evidence>
<dbReference type="Proteomes" id="UP000031866">
    <property type="component" value="Chromosome"/>
</dbReference>
<dbReference type="OrthoDB" id="1675535at2"/>
<feature type="domain" description="Methyl-accepting transducer" evidence="3">
    <location>
        <begin position="157"/>
        <end position="343"/>
    </location>
</feature>
<dbReference type="PANTHER" id="PTHR32089">
    <property type="entry name" value="METHYL-ACCEPTING CHEMOTAXIS PROTEIN MCPB"/>
    <property type="match status" value="1"/>
</dbReference>
<dbReference type="Pfam" id="PF10114">
    <property type="entry name" value="PocR"/>
    <property type="match status" value="1"/>
</dbReference>
<reference evidence="5" key="3">
    <citation type="submission" date="2020-05" db="EMBL/GenBank/DDBJ databases">
        <title>Genomic insights into acetone-butanol-ethanol (ABE) fermentation by sequencing solventogenic clostridia strains.</title>
        <authorList>
            <person name="Brown S."/>
        </authorList>
    </citation>
    <scope>NUCLEOTIDE SEQUENCE</scope>
    <source>
        <strain evidence="5">DJ126</strain>
    </source>
</reference>
<dbReference type="Proteomes" id="UP000821656">
    <property type="component" value="Unassembled WGS sequence"/>
</dbReference>
<protein>
    <submittedName>
        <fullName evidence="4">Chemotaxis protein</fullName>
    </submittedName>
    <submittedName>
        <fullName evidence="5">Ligand-binding sensor protein</fullName>
    </submittedName>
</protein>
<dbReference type="GO" id="GO:0007165">
    <property type="term" value="P:signal transduction"/>
    <property type="evidence" value="ECO:0007669"/>
    <property type="project" value="UniProtKB-KW"/>
</dbReference>
<dbReference type="KEGG" id="cbei:LF65_05644"/>
<gene>
    <name evidence="5" type="ORF">DFH45_002054</name>
    <name evidence="4" type="ORF">LF65_05644</name>
</gene>
<name>A0A0B5QMT7_CLOBE</name>
<dbReference type="STRING" id="1520.LF65_05644"/>
<dbReference type="AlphaFoldDB" id="A0A0B5QMT7"/>
<dbReference type="Pfam" id="PF00015">
    <property type="entry name" value="MCPsignal"/>
    <property type="match status" value="1"/>
</dbReference>
<dbReference type="EMBL" id="JABSXK010000001">
    <property type="protein sequence ID" value="NRV09091.1"/>
    <property type="molecule type" value="Genomic_DNA"/>
</dbReference>
<dbReference type="InterPro" id="IPR004089">
    <property type="entry name" value="MCPsignal_dom"/>
</dbReference>
<accession>A0A0B5QMT7</accession>
<evidence type="ECO:0000256" key="1">
    <source>
        <dbReference type="ARBA" id="ARBA00023224"/>
    </source>
</evidence>
<dbReference type="PROSITE" id="PS50111">
    <property type="entry name" value="CHEMOTAXIS_TRANSDUC_2"/>
    <property type="match status" value="1"/>
</dbReference>
<dbReference type="InterPro" id="IPR018771">
    <property type="entry name" value="PocR_dom"/>
</dbReference>
<keyword evidence="1 2" id="KW-0807">Transducer</keyword>
<dbReference type="SUPFAM" id="SSF58104">
    <property type="entry name" value="Methyl-accepting chemotaxis protein (MCP) signaling domain"/>
    <property type="match status" value="1"/>
</dbReference>
<dbReference type="SMART" id="SM00283">
    <property type="entry name" value="MA"/>
    <property type="match status" value="1"/>
</dbReference>
<dbReference type="GO" id="GO:0016020">
    <property type="term" value="C:membrane"/>
    <property type="evidence" value="ECO:0007669"/>
    <property type="project" value="InterPro"/>
</dbReference>
<sequence length="343" mass="37428">MEKGNIELTDVELKDIINLNFLQKFQDDFSKSMNIASITVDRNGIPFTKPSGYTNICSKLTQSTELGKKRCAQCHAAAGEEAFKTGKPYIYKCHSGLIDFAAPIKVQGVLIGTILGGQILFDDPKEMEFKNTANELGLDQDIYANAAKEVKIVDKNNIESAAEVLFSVANTLSHDGYQRLKIKELTGTLTESFEQISSATQQLAASSMEVTENQNLLNSEILNVKEVSNEINLVLGYIKDITNQTKMLGLNASIEAARVGELGKGFSVVAKEIRNLAEGSKETAKNISDLVEKIQVSVEKTIQVSNTTLDITGQQSAAIEETNASVEEVTSFTMELDKIANSK</sequence>
<proteinExistence type="predicted"/>
<evidence type="ECO:0000313" key="5">
    <source>
        <dbReference type="EMBL" id="NRV09091.1"/>
    </source>
</evidence>
<dbReference type="Gene3D" id="1.10.287.950">
    <property type="entry name" value="Methyl-accepting chemotaxis protein"/>
    <property type="match status" value="1"/>
</dbReference>
<dbReference type="PANTHER" id="PTHR32089:SF112">
    <property type="entry name" value="LYSOZYME-LIKE PROTEIN-RELATED"/>
    <property type="match status" value="1"/>
</dbReference>
<reference evidence="6" key="1">
    <citation type="submission" date="2014-12" db="EMBL/GenBank/DDBJ databases">
        <title>Genome sequence of Clostridium beijerinckii strain 59B.</title>
        <authorList>
            <person name="Little G.T."/>
            <person name="Minton N.P."/>
        </authorList>
    </citation>
    <scope>NUCLEOTIDE SEQUENCE [LARGE SCALE GENOMIC DNA]</scope>
    <source>
        <strain evidence="6">59B</strain>
    </source>
</reference>
<organism evidence="4 6">
    <name type="scientific">Clostridium beijerinckii</name>
    <name type="common">Clostridium MP</name>
    <dbReference type="NCBI Taxonomy" id="1520"/>
    <lineage>
        <taxon>Bacteria</taxon>
        <taxon>Bacillati</taxon>
        <taxon>Bacillota</taxon>
        <taxon>Clostridia</taxon>
        <taxon>Eubacteriales</taxon>
        <taxon>Clostridiaceae</taxon>
        <taxon>Clostridium</taxon>
    </lineage>
</organism>
<evidence type="ECO:0000313" key="6">
    <source>
        <dbReference type="Proteomes" id="UP000031866"/>
    </source>
</evidence>